<gene>
    <name evidence="9" type="ORF">UN65_07990</name>
</gene>
<proteinExistence type="inferred from homology"/>
<feature type="domain" description="Peptidase M48" evidence="8">
    <location>
        <begin position="162"/>
        <end position="336"/>
    </location>
</feature>
<reference evidence="9 10" key="2">
    <citation type="submission" date="2019-05" db="EMBL/GenBank/DDBJ databases">
        <authorList>
            <person name="Ravantti J.J."/>
        </authorList>
    </citation>
    <scope>NUCLEOTIDE SEQUENCE [LARGE SCALE GENOMIC DNA]</scope>
    <source>
        <strain evidence="9 10">B185</strain>
    </source>
</reference>
<dbReference type="PANTHER" id="PTHR22726">
    <property type="entry name" value="METALLOENDOPEPTIDASE OMA1"/>
    <property type="match status" value="1"/>
</dbReference>
<comment type="cofactor">
    <cofactor evidence="6">
        <name>Zn(2+)</name>
        <dbReference type="ChEBI" id="CHEBI:29105"/>
    </cofactor>
    <text evidence="6">Binds 1 zinc ion per subunit.</text>
</comment>
<keyword evidence="3 6" id="KW-0378">Hydrolase</keyword>
<dbReference type="EMBL" id="CP010992">
    <property type="protein sequence ID" value="AMO20286.1"/>
    <property type="molecule type" value="Genomic_DNA"/>
</dbReference>
<keyword evidence="1 6" id="KW-0645">Protease</keyword>
<keyword evidence="7" id="KW-0812">Transmembrane</keyword>
<dbReference type="InterPro" id="IPR001915">
    <property type="entry name" value="Peptidase_M48"/>
</dbReference>
<evidence type="ECO:0000256" key="3">
    <source>
        <dbReference type="ARBA" id="ARBA00022801"/>
    </source>
</evidence>
<feature type="transmembrane region" description="Helical" evidence="7">
    <location>
        <begin position="100"/>
        <end position="123"/>
    </location>
</feature>
<evidence type="ECO:0000313" key="10">
    <source>
        <dbReference type="Proteomes" id="UP000304840"/>
    </source>
</evidence>
<reference evidence="10" key="1">
    <citation type="submission" date="2016-03" db="EMBL/GenBank/DDBJ databases">
        <title>Flavobacterium columnare strain B185, complete genome.</title>
        <authorList>
            <person name="Sundberg L.-R."/>
            <person name="Papponen P."/>
            <person name="Laanto E."/>
        </authorList>
    </citation>
    <scope>NUCLEOTIDE SEQUENCE [LARGE SCALE GENOMIC DNA]</scope>
    <source>
        <strain evidence="10">B185</strain>
    </source>
</reference>
<organism evidence="9 10">
    <name type="scientific">Flavobacterium columnare</name>
    <dbReference type="NCBI Taxonomy" id="996"/>
    <lineage>
        <taxon>Bacteria</taxon>
        <taxon>Pseudomonadati</taxon>
        <taxon>Bacteroidota</taxon>
        <taxon>Flavobacteriia</taxon>
        <taxon>Flavobacteriales</taxon>
        <taxon>Flavobacteriaceae</taxon>
        <taxon>Flavobacterium</taxon>
    </lineage>
</organism>
<keyword evidence="7" id="KW-0472">Membrane</keyword>
<dbReference type="CDD" id="cd07332">
    <property type="entry name" value="M48C_Oma1_like"/>
    <property type="match status" value="1"/>
</dbReference>
<dbReference type="Proteomes" id="UP000304840">
    <property type="component" value="Chromosome"/>
</dbReference>
<sequence>MTITKAQAIYYDGVSSKPHFVELFLDIRKNCLFFENKEKGCLNWSINELDHTFQSNLVVLHYKLDVSQNIQITDQKFIQEFKQYLSENKQLDWNQKIRNLNLIIVISIAMILFVSVIFSYFYVVPWLGEKAAVLLPQSFDDKLGVSAFNQFILTENKKEKESQLLQEFADQLKLKNTKKLHFTIVDSPIVNAFALPDGNIVVYKGILDKIKTYEELVALLGHETAHVNQRHAIKLLCRDLSGYLFLSVMLGDINGIMSVVGQHADSLYSLSFSRNFETQSDEEGFKLMLANQIDPKGMIDLFTTLEKEENSTALSVPEFLSSHPITKERINTIQKLIVKKTYRFSKNKKLEHLFNELKK</sequence>
<dbReference type="RefSeq" id="WP_138425317.1">
    <property type="nucleotide sequence ID" value="NZ_CP010992.1"/>
</dbReference>
<dbReference type="GO" id="GO:0046872">
    <property type="term" value="F:metal ion binding"/>
    <property type="evidence" value="ECO:0007669"/>
    <property type="project" value="UniProtKB-KW"/>
</dbReference>
<dbReference type="GO" id="GO:0051603">
    <property type="term" value="P:proteolysis involved in protein catabolic process"/>
    <property type="evidence" value="ECO:0007669"/>
    <property type="project" value="TreeGrafter"/>
</dbReference>
<dbReference type="PANTHER" id="PTHR22726:SF1">
    <property type="entry name" value="METALLOENDOPEPTIDASE OMA1, MITOCHONDRIAL"/>
    <property type="match status" value="1"/>
</dbReference>
<accession>A0AAI8CI89</accession>
<name>A0AAI8CI89_9FLAO</name>
<protein>
    <submittedName>
        <fullName evidence="9">M48 family metallopeptidase</fullName>
    </submittedName>
</protein>
<keyword evidence="2" id="KW-0479">Metal-binding</keyword>
<evidence type="ECO:0000259" key="8">
    <source>
        <dbReference type="Pfam" id="PF01435"/>
    </source>
</evidence>
<evidence type="ECO:0000313" key="9">
    <source>
        <dbReference type="EMBL" id="AMO20286.1"/>
    </source>
</evidence>
<evidence type="ECO:0000256" key="2">
    <source>
        <dbReference type="ARBA" id="ARBA00022723"/>
    </source>
</evidence>
<dbReference type="GO" id="GO:0016020">
    <property type="term" value="C:membrane"/>
    <property type="evidence" value="ECO:0007669"/>
    <property type="project" value="TreeGrafter"/>
</dbReference>
<dbReference type="InterPro" id="IPR051156">
    <property type="entry name" value="Mito/Outer_Membr_Metalloprot"/>
</dbReference>
<dbReference type="Pfam" id="PF01435">
    <property type="entry name" value="Peptidase_M48"/>
    <property type="match status" value="1"/>
</dbReference>
<evidence type="ECO:0000256" key="1">
    <source>
        <dbReference type="ARBA" id="ARBA00022670"/>
    </source>
</evidence>
<dbReference type="GO" id="GO:0004222">
    <property type="term" value="F:metalloendopeptidase activity"/>
    <property type="evidence" value="ECO:0007669"/>
    <property type="project" value="InterPro"/>
</dbReference>
<evidence type="ECO:0000256" key="6">
    <source>
        <dbReference type="RuleBase" id="RU003983"/>
    </source>
</evidence>
<keyword evidence="5 6" id="KW-0482">Metalloprotease</keyword>
<dbReference type="AlphaFoldDB" id="A0AAI8CI89"/>
<keyword evidence="7" id="KW-1133">Transmembrane helix</keyword>
<evidence type="ECO:0000256" key="5">
    <source>
        <dbReference type="ARBA" id="ARBA00023049"/>
    </source>
</evidence>
<evidence type="ECO:0000256" key="4">
    <source>
        <dbReference type="ARBA" id="ARBA00022833"/>
    </source>
</evidence>
<evidence type="ECO:0000256" key="7">
    <source>
        <dbReference type="SAM" id="Phobius"/>
    </source>
</evidence>
<dbReference type="Gene3D" id="3.30.2010.10">
    <property type="entry name" value="Metalloproteases ('zincins'), catalytic domain"/>
    <property type="match status" value="1"/>
</dbReference>
<keyword evidence="4 6" id="KW-0862">Zinc</keyword>
<comment type="similarity">
    <text evidence="6">Belongs to the peptidase M48 family.</text>
</comment>